<keyword evidence="1" id="KW-0472">Membrane</keyword>
<feature type="transmembrane region" description="Helical" evidence="1">
    <location>
        <begin position="20"/>
        <end position="40"/>
    </location>
</feature>
<keyword evidence="3" id="KW-1185">Reference proteome</keyword>
<feature type="transmembrane region" description="Helical" evidence="1">
    <location>
        <begin position="88"/>
        <end position="106"/>
    </location>
</feature>
<sequence>MRQSNSLTCSADWSMQVDNYNFACIASFSFTAIATSFYICCLKSRLDGAPQLAAQFFTVIGTFKFILVLTIFAVFLPQCADGCICGSPPLRLYPFFAFLIAVRWLLRARQLYALANRVASENEDKDGPIFDRVSTVEMA</sequence>
<comment type="caution">
    <text evidence="2">The sequence shown here is derived from an EMBL/GenBank/DDBJ whole genome shotgun (WGS) entry which is preliminary data.</text>
</comment>
<dbReference type="AlphaFoldDB" id="A0A1Z5K9N5"/>
<evidence type="ECO:0000256" key="1">
    <source>
        <dbReference type="SAM" id="Phobius"/>
    </source>
</evidence>
<dbReference type="EMBL" id="BDSP01000191">
    <property type="protein sequence ID" value="GAX22906.1"/>
    <property type="molecule type" value="Genomic_DNA"/>
</dbReference>
<reference evidence="2 3" key="1">
    <citation type="journal article" date="2015" name="Plant Cell">
        <title>Oil accumulation by the oleaginous diatom Fistulifera solaris as revealed by the genome and transcriptome.</title>
        <authorList>
            <person name="Tanaka T."/>
            <person name="Maeda Y."/>
            <person name="Veluchamy A."/>
            <person name="Tanaka M."/>
            <person name="Abida H."/>
            <person name="Marechal E."/>
            <person name="Bowler C."/>
            <person name="Muto M."/>
            <person name="Sunaga Y."/>
            <person name="Tanaka M."/>
            <person name="Yoshino T."/>
            <person name="Taniguchi T."/>
            <person name="Fukuda Y."/>
            <person name="Nemoto M."/>
            <person name="Matsumoto M."/>
            <person name="Wong P.S."/>
            <person name="Aburatani S."/>
            <person name="Fujibuchi W."/>
        </authorList>
    </citation>
    <scope>NUCLEOTIDE SEQUENCE [LARGE SCALE GENOMIC DNA]</scope>
    <source>
        <strain evidence="2 3">JPCC DA0580</strain>
    </source>
</reference>
<organism evidence="2 3">
    <name type="scientific">Fistulifera solaris</name>
    <name type="common">Oleaginous diatom</name>
    <dbReference type="NCBI Taxonomy" id="1519565"/>
    <lineage>
        <taxon>Eukaryota</taxon>
        <taxon>Sar</taxon>
        <taxon>Stramenopiles</taxon>
        <taxon>Ochrophyta</taxon>
        <taxon>Bacillariophyta</taxon>
        <taxon>Bacillariophyceae</taxon>
        <taxon>Bacillariophycidae</taxon>
        <taxon>Naviculales</taxon>
        <taxon>Naviculaceae</taxon>
        <taxon>Fistulifera</taxon>
    </lineage>
</organism>
<dbReference type="InParanoid" id="A0A1Z5K9N5"/>
<keyword evidence="1" id="KW-0812">Transmembrane</keyword>
<gene>
    <name evidence="2" type="ORF">FisN_24Lh193</name>
</gene>
<protein>
    <submittedName>
        <fullName evidence="2">Uncharacterized protein</fullName>
    </submittedName>
</protein>
<proteinExistence type="predicted"/>
<accession>A0A1Z5K9N5</accession>
<evidence type="ECO:0000313" key="2">
    <source>
        <dbReference type="EMBL" id="GAX22906.1"/>
    </source>
</evidence>
<feature type="transmembrane region" description="Helical" evidence="1">
    <location>
        <begin position="52"/>
        <end position="76"/>
    </location>
</feature>
<name>A0A1Z5K9N5_FISSO</name>
<keyword evidence="1" id="KW-1133">Transmembrane helix</keyword>
<dbReference type="Proteomes" id="UP000198406">
    <property type="component" value="Unassembled WGS sequence"/>
</dbReference>
<evidence type="ECO:0000313" key="3">
    <source>
        <dbReference type="Proteomes" id="UP000198406"/>
    </source>
</evidence>